<dbReference type="GO" id="GO:0045505">
    <property type="term" value="F:dynein intermediate chain binding"/>
    <property type="evidence" value="ECO:0007669"/>
    <property type="project" value="TreeGrafter"/>
</dbReference>
<dbReference type="Gene3D" id="3.30.1140.40">
    <property type="entry name" value="Tctex-1"/>
    <property type="match status" value="1"/>
</dbReference>
<keyword evidence="2" id="KW-1185">Reference proteome</keyword>
<proteinExistence type="predicted"/>
<dbReference type="CDD" id="cd21459">
    <property type="entry name" value="DLC-like_TCTEX1D2"/>
    <property type="match status" value="1"/>
</dbReference>
<name>A0A9W8LT01_9FUNG</name>
<accession>A0A9W8LT01</accession>
<dbReference type="PANTHER" id="PTHR21255">
    <property type="entry name" value="T-COMPLEX-ASSOCIATED-TESTIS-EXPRESSED 1/ DYNEIN LIGHT CHAIN"/>
    <property type="match status" value="1"/>
</dbReference>
<dbReference type="GO" id="GO:0005737">
    <property type="term" value="C:cytoplasm"/>
    <property type="evidence" value="ECO:0007669"/>
    <property type="project" value="TreeGrafter"/>
</dbReference>
<dbReference type="AlphaFoldDB" id="A0A9W8LT01"/>
<dbReference type="OrthoDB" id="10260741at2759"/>
<comment type="caution">
    <text evidence="1">The sequence shown here is derived from an EMBL/GenBank/DDBJ whole genome shotgun (WGS) entry which is preliminary data.</text>
</comment>
<evidence type="ECO:0000313" key="1">
    <source>
        <dbReference type="EMBL" id="KAJ2800049.1"/>
    </source>
</evidence>
<gene>
    <name evidence="1" type="primary">TCTEX1D2</name>
    <name evidence="1" type="ORF">H4R20_004205</name>
</gene>
<dbReference type="Proteomes" id="UP001140094">
    <property type="component" value="Unassembled WGS sequence"/>
</dbReference>
<dbReference type="InterPro" id="IPR005334">
    <property type="entry name" value="Tctex-1-like"/>
</dbReference>
<sequence length="120" mass="13166">MADSGAEMRPDFMHRFRAAEVRPVISEVLRSELEGKQYEGVEMAEISRRISEAVAARVAGSAGLERYKIISTVSMFENSGQGARMGSSAVWDDEADGVVHETFANDQLRCVAAVYALCVY</sequence>
<dbReference type="PANTHER" id="PTHR21255:SF7">
    <property type="entry name" value="DYNEIN LIGHT CHAIN TCTEX-TYPE PROTEIN 2B"/>
    <property type="match status" value="1"/>
</dbReference>
<evidence type="ECO:0000313" key="2">
    <source>
        <dbReference type="Proteomes" id="UP001140094"/>
    </source>
</evidence>
<dbReference type="Pfam" id="PF03645">
    <property type="entry name" value="Tctex-1"/>
    <property type="match status" value="1"/>
</dbReference>
<dbReference type="EMBL" id="JANBUO010001059">
    <property type="protein sequence ID" value="KAJ2800049.1"/>
    <property type="molecule type" value="Genomic_DNA"/>
</dbReference>
<dbReference type="GO" id="GO:0007018">
    <property type="term" value="P:microtubule-based movement"/>
    <property type="evidence" value="ECO:0007669"/>
    <property type="project" value="TreeGrafter"/>
</dbReference>
<reference evidence="1" key="1">
    <citation type="submission" date="2022-07" db="EMBL/GenBank/DDBJ databases">
        <title>Phylogenomic reconstructions and comparative analyses of Kickxellomycotina fungi.</title>
        <authorList>
            <person name="Reynolds N.K."/>
            <person name="Stajich J.E."/>
            <person name="Barry K."/>
            <person name="Grigoriev I.V."/>
            <person name="Crous P."/>
            <person name="Smith M.E."/>
        </authorList>
    </citation>
    <scope>NUCLEOTIDE SEQUENCE</scope>
    <source>
        <strain evidence="1">NRRL 1565</strain>
    </source>
</reference>
<dbReference type="InterPro" id="IPR038586">
    <property type="entry name" value="Tctex-1-like_sf"/>
</dbReference>
<organism evidence="1 2">
    <name type="scientific">Coemansia guatemalensis</name>
    <dbReference type="NCBI Taxonomy" id="2761395"/>
    <lineage>
        <taxon>Eukaryota</taxon>
        <taxon>Fungi</taxon>
        <taxon>Fungi incertae sedis</taxon>
        <taxon>Zoopagomycota</taxon>
        <taxon>Kickxellomycotina</taxon>
        <taxon>Kickxellomycetes</taxon>
        <taxon>Kickxellales</taxon>
        <taxon>Kickxellaceae</taxon>
        <taxon>Coemansia</taxon>
    </lineage>
</organism>
<dbReference type="GO" id="GO:0005868">
    <property type="term" value="C:cytoplasmic dynein complex"/>
    <property type="evidence" value="ECO:0007669"/>
    <property type="project" value="TreeGrafter"/>
</dbReference>
<protein>
    <submittedName>
        <fullName evidence="1">Tctex1 domain-containing protein 2</fullName>
    </submittedName>
</protein>